<evidence type="ECO:0000313" key="12">
    <source>
        <dbReference type="Ensembl" id="ENSSMAP00000066495.1"/>
    </source>
</evidence>
<feature type="domain" description="FAD-binding FR-type" evidence="11">
    <location>
        <begin position="270"/>
        <end position="380"/>
    </location>
</feature>
<dbReference type="SFLD" id="SFLDG01168">
    <property type="entry name" value="Ferric_reductase_subgroup_(FRE"/>
    <property type="match status" value="1"/>
</dbReference>
<reference evidence="12" key="1">
    <citation type="submission" date="2023-05" db="EMBL/GenBank/DDBJ databases">
        <title>High-quality long-read genome of Scophthalmus maximus.</title>
        <authorList>
            <person name="Lien S."/>
            <person name="Martinez P."/>
        </authorList>
    </citation>
    <scope>NUCLEOTIDE SEQUENCE [LARGE SCALE GENOMIC DNA]</scope>
</reference>
<dbReference type="SUPFAM" id="SSF63380">
    <property type="entry name" value="Riboflavin synthase domain-like"/>
    <property type="match status" value="1"/>
</dbReference>
<evidence type="ECO:0000256" key="5">
    <source>
        <dbReference type="ARBA" id="ARBA00022989"/>
    </source>
</evidence>
<evidence type="ECO:0000256" key="9">
    <source>
        <dbReference type="ARBA" id="ARBA00049908"/>
    </source>
</evidence>
<dbReference type="Gene3D" id="2.40.30.10">
    <property type="entry name" value="Translation factors"/>
    <property type="match status" value="1"/>
</dbReference>
<dbReference type="GeneTree" id="ENSGT00940000165729"/>
<comment type="catalytic activity">
    <reaction evidence="9">
        <text>NADPH + 2 O2 = 2 superoxide + NADP(+) + H(+)</text>
        <dbReference type="Rhea" id="RHEA:63180"/>
        <dbReference type="ChEBI" id="CHEBI:15378"/>
        <dbReference type="ChEBI" id="CHEBI:15379"/>
        <dbReference type="ChEBI" id="CHEBI:18421"/>
        <dbReference type="ChEBI" id="CHEBI:57783"/>
        <dbReference type="ChEBI" id="CHEBI:58349"/>
    </reaction>
</comment>
<dbReference type="InterPro" id="IPR017938">
    <property type="entry name" value="Riboflavin_synthase-like_b-brl"/>
</dbReference>
<dbReference type="SUPFAM" id="SSF52343">
    <property type="entry name" value="Ferredoxin reductase-like, C-terminal NADP-linked domain"/>
    <property type="match status" value="1"/>
</dbReference>
<dbReference type="Ensembl" id="ENSSMAT00000057011.1">
    <property type="protein sequence ID" value="ENSSMAP00000066495.1"/>
    <property type="gene ID" value="ENSSMAG00000013490.2"/>
</dbReference>
<dbReference type="Proteomes" id="UP000694558">
    <property type="component" value="Chromosome 13"/>
</dbReference>
<keyword evidence="5 10" id="KW-1133">Transmembrane helix</keyword>
<dbReference type="Gene3D" id="3.40.50.80">
    <property type="entry name" value="Nucleotide-binding domain of ferredoxin-NADP reductase (FNR) module"/>
    <property type="match status" value="1"/>
</dbReference>
<dbReference type="InterPro" id="IPR017927">
    <property type="entry name" value="FAD-bd_FR_type"/>
</dbReference>
<name>A0A8D3E3Y6_SCOMX</name>
<keyword evidence="2" id="KW-0349">Heme</keyword>
<dbReference type="Pfam" id="PF01794">
    <property type="entry name" value="Ferric_reduct"/>
    <property type="match status" value="1"/>
</dbReference>
<dbReference type="GO" id="GO:0043020">
    <property type="term" value="C:NADPH oxidase complex"/>
    <property type="evidence" value="ECO:0007669"/>
    <property type="project" value="TreeGrafter"/>
</dbReference>
<feature type="transmembrane region" description="Helical" evidence="10">
    <location>
        <begin position="165"/>
        <end position="189"/>
    </location>
</feature>
<feature type="transmembrane region" description="Helical" evidence="10">
    <location>
        <begin position="12"/>
        <end position="33"/>
    </location>
</feature>
<evidence type="ECO:0000256" key="6">
    <source>
        <dbReference type="ARBA" id="ARBA00023002"/>
    </source>
</evidence>
<dbReference type="PROSITE" id="PS51384">
    <property type="entry name" value="FAD_FR"/>
    <property type="match status" value="1"/>
</dbReference>
<dbReference type="GO" id="GO:0006952">
    <property type="term" value="P:defense response"/>
    <property type="evidence" value="ECO:0007669"/>
    <property type="project" value="TreeGrafter"/>
</dbReference>
<protein>
    <submittedName>
        <fullName evidence="12">NADPH oxidase 1</fullName>
    </submittedName>
</protein>
<reference evidence="12" key="2">
    <citation type="submission" date="2025-08" db="UniProtKB">
        <authorList>
            <consortium name="Ensembl"/>
        </authorList>
    </citation>
    <scope>IDENTIFICATION</scope>
</reference>
<dbReference type="SFLD" id="SFLDG01169">
    <property type="entry name" value="NADPH_oxidase_subgroup_(NOX)"/>
    <property type="match status" value="1"/>
</dbReference>
<evidence type="ECO:0000256" key="7">
    <source>
        <dbReference type="ARBA" id="ARBA00023004"/>
    </source>
</evidence>
<evidence type="ECO:0000256" key="8">
    <source>
        <dbReference type="ARBA" id="ARBA00023136"/>
    </source>
</evidence>
<comment type="subcellular location">
    <subcellularLocation>
        <location evidence="1">Membrane</location>
        <topology evidence="1">Multi-pass membrane protein</topology>
    </subcellularLocation>
</comment>
<dbReference type="GO" id="GO:0042554">
    <property type="term" value="P:superoxide anion generation"/>
    <property type="evidence" value="ECO:0007669"/>
    <property type="project" value="TreeGrafter"/>
</dbReference>
<evidence type="ECO:0000313" key="13">
    <source>
        <dbReference type="Proteomes" id="UP000694558"/>
    </source>
</evidence>
<dbReference type="AlphaFoldDB" id="A0A8D3E3Y6"/>
<dbReference type="InterPro" id="IPR013121">
    <property type="entry name" value="Fe_red_NAD-bd_6"/>
</dbReference>
<dbReference type="PANTHER" id="PTHR11972">
    <property type="entry name" value="NADPH OXIDASE"/>
    <property type="match status" value="1"/>
</dbReference>
<keyword evidence="3 10" id="KW-0812">Transmembrane</keyword>
<dbReference type="InterPro" id="IPR039261">
    <property type="entry name" value="FNR_nucleotide-bd"/>
</dbReference>
<dbReference type="SFLD" id="SFLDS00052">
    <property type="entry name" value="Ferric_Reductase_Domain"/>
    <property type="match status" value="1"/>
</dbReference>
<dbReference type="InterPro" id="IPR050369">
    <property type="entry name" value="RBOH/FRE"/>
</dbReference>
<evidence type="ECO:0000256" key="4">
    <source>
        <dbReference type="ARBA" id="ARBA00022723"/>
    </source>
</evidence>
<dbReference type="GO" id="GO:0016175">
    <property type="term" value="F:superoxide-generating NAD(P)H oxidase activity"/>
    <property type="evidence" value="ECO:0007669"/>
    <property type="project" value="TreeGrafter"/>
</dbReference>
<sequence>MGNWVINNGLSSFILVVWMAINIFLFVWFYLFYDLGDQFFYTRHLLGSALAWARAPAAVLNFNCLLILLPVCRNLLSLIRGSLMCCGRTMRKQLDKNLSFHKLVAYTIALMTAVHVIAHLLNVEWYNNSRQGVYDELSTALSNLEDTETTTYLNPIRITDIIPSYLVFTTIAGLTGVIITLALILIITSSMEVIRRSYFEVFWYTHHLFIVFFAGLVFHGAGELSTWMWVIGPMVLYLCERLLRFIRYMQRVTYRKVRSICEPPDWLLSSFAAEVEVTKSACLAFQIVMRPSKVLELQLVKSGFKMEVGQYVFLNCPAISQLEWHPFTMTSAPEEDFFSVHIRSAGDWTEKLINIVQQLPEGAQGPRMGVDGPFGTASEDVFAYEVSMLVGAGIGVTPFASILKSIWYKFKDSNPKLRTRKIYFYWLCRETHAFEWFADLLQVLEREMEERGMGNFLTYKLYLTGWDQSTVSADHVKVRFDEDTDAVTGLKQKTNYGRPIWDKEFEEVRKENPTSVVGTFLCGPLALAKVLEKKCAKYSDVDPRRTKFYFNKENF</sequence>
<dbReference type="Pfam" id="PF08022">
    <property type="entry name" value="FAD_binding_8"/>
    <property type="match status" value="1"/>
</dbReference>
<gene>
    <name evidence="12" type="primary">nox1</name>
</gene>
<evidence type="ECO:0000256" key="2">
    <source>
        <dbReference type="ARBA" id="ARBA00022617"/>
    </source>
</evidence>
<keyword evidence="8 10" id="KW-0472">Membrane</keyword>
<keyword evidence="7" id="KW-0408">Iron</keyword>
<accession>A0A8D3E3Y6</accession>
<dbReference type="CDD" id="cd06186">
    <property type="entry name" value="NOX_Duox_like_FAD_NADP"/>
    <property type="match status" value="1"/>
</dbReference>
<proteinExistence type="predicted"/>
<dbReference type="InterPro" id="IPR000778">
    <property type="entry name" value="Cyt_b245_heavy_chain"/>
</dbReference>
<dbReference type="GO" id="GO:0046872">
    <property type="term" value="F:metal ion binding"/>
    <property type="evidence" value="ECO:0007669"/>
    <property type="project" value="UniProtKB-KW"/>
</dbReference>
<evidence type="ECO:0000256" key="3">
    <source>
        <dbReference type="ARBA" id="ARBA00022692"/>
    </source>
</evidence>
<feature type="transmembrane region" description="Helical" evidence="10">
    <location>
        <begin position="53"/>
        <end position="79"/>
    </location>
</feature>
<evidence type="ECO:0000256" key="1">
    <source>
        <dbReference type="ARBA" id="ARBA00004141"/>
    </source>
</evidence>
<dbReference type="PRINTS" id="PR00466">
    <property type="entry name" value="GP91PHOX"/>
</dbReference>
<evidence type="ECO:0000256" key="10">
    <source>
        <dbReference type="SAM" id="Phobius"/>
    </source>
</evidence>
<organism evidence="12 13">
    <name type="scientific">Scophthalmus maximus</name>
    <name type="common">Turbot</name>
    <name type="synonym">Psetta maxima</name>
    <dbReference type="NCBI Taxonomy" id="52904"/>
    <lineage>
        <taxon>Eukaryota</taxon>
        <taxon>Metazoa</taxon>
        <taxon>Chordata</taxon>
        <taxon>Craniata</taxon>
        <taxon>Vertebrata</taxon>
        <taxon>Euteleostomi</taxon>
        <taxon>Actinopterygii</taxon>
        <taxon>Neopterygii</taxon>
        <taxon>Teleostei</taxon>
        <taxon>Neoteleostei</taxon>
        <taxon>Acanthomorphata</taxon>
        <taxon>Carangaria</taxon>
        <taxon>Pleuronectiformes</taxon>
        <taxon>Pleuronectoidei</taxon>
        <taxon>Scophthalmidae</taxon>
        <taxon>Scophthalmus</taxon>
    </lineage>
</organism>
<dbReference type="InterPro" id="IPR013112">
    <property type="entry name" value="FAD-bd_8"/>
</dbReference>
<feature type="transmembrane region" description="Helical" evidence="10">
    <location>
        <begin position="100"/>
        <end position="121"/>
    </location>
</feature>
<dbReference type="PANTHER" id="PTHR11972:SF203">
    <property type="entry name" value="NADPH OXIDASE 1"/>
    <property type="match status" value="1"/>
</dbReference>
<dbReference type="Pfam" id="PF08030">
    <property type="entry name" value="NAD_binding_6"/>
    <property type="match status" value="1"/>
</dbReference>
<dbReference type="FunFam" id="3.40.50.80:FF:000004">
    <property type="entry name" value="NADPH oxidase isoform 2"/>
    <property type="match status" value="1"/>
</dbReference>
<evidence type="ECO:0000259" key="11">
    <source>
        <dbReference type="PROSITE" id="PS51384"/>
    </source>
</evidence>
<feature type="transmembrane region" description="Helical" evidence="10">
    <location>
        <begin position="201"/>
        <end position="221"/>
    </location>
</feature>
<keyword evidence="6" id="KW-0560">Oxidoreductase</keyword>
<keyword evidence="4" id="KW-0479">Metal-binding</keyword>
<dbReference type="InterPro" id="IPR013130">
    <property type="entry name" value="Fe3_Rdtase_TM_dom"/>
</dbReference>